<feature type="compositionally biased region" description="Low complexity" evidence="9">
    <location>
        <begin position="644"/>
        <end position="660"/>
    </location>
</feature>
<dbReference type="Pfam" id="PF02637">
    <property type="entry name" value="GatB_Yqey"/>
    <property type="match status" value="1"/>
</dbReference>
<dbReference type="InterPro" id="IPR011035">
    <property type="entry name" value="Ribosomal_bL25/Gln-tRNA_synth"/>
</dbReference>
<dbReference type="GO" id="GO:0016874">
    <property type="term" value="F:ligase activity"/>
    <property type="evidence" value="ECO:0007669"/>
    <property type="project" value="UniProtKB-KW"/>
</dbReference>
<evidence type="ECO:0000256" key="6">
    <source>
        <dbReference type="ARBA" id="ARBA00023146"/>
    </source>
</evidence>
<evidence type="ECO:0000256" key="4">
    <source>
        <dbReference type="ARBA" id="ARBA00022840"/>
    </source>
</evidence>
<keyword evidence="4 8" id="KW-0067">ATP-binding</keyword>
<evidence type="ECO:0000256" key="8">
    <source>
        <dbReference type="RuleBase" id="RU363037"/>
    </source>
</evidence>
<dbReference type="InterPro" id="IPR023168">
    <property type="entry name" value="GatB_Yqey_C_2"/>
</dbReference>
<keyword evidence="1" id="KW-0963">Cytoplasm</keyword>
<dbReference type="SUPFAM" id="SSF52374">
    <property type="entry name" value="Nucleotidylyl transferase"/>
    <property type="match status" value="1"/>
</dbReference>
<organism evidence="11 12">
    <name type="scientific">Deinococcus aquaticus</name>
    <dbReference type="NCBI Taxonomy" id="328692"/>
    <lineage>
        <taxon>Bacteria</taxon>
        <taxon>Thermotogati</taxon>
        <taxon>Deinococcota</taxon>
        <taxon>Deinococci</taxon>
        <taxon>Deinococcales</taxon>
        <taxon>Deinococcaceae</taxon>
        <taxon>Deinococcus</taxon>
    </lineage>
</organism>
<dbReference type="Gene3D" id="2.40.240.10">
    <property type="entry name" value="Ribosomal Protein L25, Chain P"/>
    <property type="match status" value="2"/>
</dbReference>
<name>A0ABY7V4N6_9DEIO</name>
<dbReference type="InterPro" id="IPR020059">
    <property type="entry name" value="Glu/Gln-tRNA-synth_Ib_codon-bd"/>
</dbReference>
<feature type="domain" description="Asn/Gln amidotransferase" evidence="10">
    <location>
        <begin position="685"/>
        <end position="830"/>
    </location>
</feature>
<dbReference type="PRINTS" id="PR00987">
    <property type="entry name" value="TRNASYNTHGLU"/>
</dbReference>
<keyword evidence="5 8" id="KW-0648">Protein biosynthesis</keyword>
<dbReference type="InterPro" id="IPR020058">
    <property type="entry name" value="Glu/Gln-tRNA-synth_Ib_cat-dom"/>
</dbReference>
<accession>A0ABY7V4N6</accession>
<evidence type="ECO:0000256" key="7">
    <source>
        <dbReference type="NCBIfam" id="TIGR00440"/>
    </source>
</evidence>
<comment type="similarity">
    <text evidence="8">Belongs to the class-I aminoacyl-tRNA synthetase family.</text>
</comment>
<protein>
    <recommendedName>
        <fullName evidence="7">Glutamine--tRNA ligase</fullName>
        <ecNumber evidence="7">6.1.1.18</ecNumber>
    </recommendedName>
</protein>
<dbReference type="PANTHER" id="PTHR43097:SF5">
    <property type="entry name" value="GLUTAMATE--TRNA LIGASE"/>
    <property type="match status" value="1"/>
</dbReference>
<feature type="region of interest" description="Disordered" evidence="9">
    <location>
        <begin position="523"/>
        <end position="548"/>
    </location>
</feature>
<feature type="region of interest" description="Disordered" evidence="9">
    <location>
        <begin position="616"/>
        <end position="674"/>
    </location>
</feature>
<dbReference type="Proteomes" id="UP001217044">
    <property type="component" value="Chromosome"/>
</dbReference>
<dbReference type="SUPFAM" id="SSF89095">
    <property type="entry name" value="GatB/YqeY motif"/>
    <property type="match status" value="2"/>
</dbReference>
<keyword evidence="3 8" id="KW-0547">Nucleotide-binding</keyword>
<keyword evidence="2 8" id="KW-0436">Ligase</keyword>
<dbReference type="InterPro" id="IPR000924">
    <property type="entry name" value="Glu/Gln-tRNA-synth"/>
</dbReference>
<dbReference type="RefSeq" id="WP_273990264.1">
    <property type="nucleotide sequence ID" value="NZ_BAABQT010000017.1"/>
</dbReference>
<evidence type="ECO:0000259" key="10">
    <source>
        <dbReference type="SMART" id="SM00845"/>
    </source>
</evidence>
<evidence type="ECO:0000256" key="5">
    <source>
        <dbReference type="ARBA" id="ARBA00022917"/>
    </source>
</evidence>
<dbReference type="InterPro" id="IPR014729">
    <property type="entry name" value="Rossmann-like_a/b/a_fold"/>
</dbReference>
<dbReference type="Pfam" id="PF00749">
    <property type="entry name" value="tRNA-synt_1c"/>
    <property type="match status" value="1"/>
</dbReference>
<evidence type="ECO:0000313" key="12">
    <source>
        <dbReference type="Proteomes" id="UP001217044"/>
    </source>
</evidence>
<dbReference type="InterPro" id="IPR050132">
    <property type="entry name" value="Gln/Glu-tRNA_Ligase"/>
</dbReference>
<gene>
    <name evidence="11" type="ORF">M8445_05545</name>
</gene>
<evidence type="ECO:0000256" key="9">
    <source>
        <dbReference type="SAM" id="MobiDB-lite"/>
    </source>
</evidence>
<dbReference type="Pfam" id="PF03950">
    <property type="entry name" value="tRNA-synt_1c_C"/>
    <property type="match status" value="1"/>
</dbReference>
<dbReference type="InterPro" id="IPR020056">
    <property type="entry name" value="Rbsml_bL25/Gln-tRNA_synth_N"/>
</dbReference>
<keyword evidence="12" id="KW-1185">Reference proteome</keyword>
<evidence type="ECO:0000256" key="1">
    <source>
        <dbReference type="ARBA" id="ARBA00022490"/>
    </source>
</evidence>
<dbReference type="InterPro" id="IPR003789">
    <property type="entry name" value="Asn/Gln_tRNA_amidoTrase-B-like"/>
</dbReference>
<dbReference type="InterPro" id="IPR018027">
    <property type="entry name" value="Asn/Gln_amidotransferase"/>
</dbReference>
<dbReference type="NCBIfam" id="NF011291">
    <property type="entry name" value="PRK14703.1"/>
    <property type="match status" value="1"/>
</dbReference>
<dbReference type="Gene3D" id="1.10.10.410">
    <property type="match status" value="1"/>
</dbReference>
<dbReference type="Gene3D" id="3.40.50.620">
    <property type="entry name" value="HUPs"/>
    <property type="match status" value="1"/>
</dbReference>
<feature type="compositionally biased region" description="Basic and acidic residues" evidence="9">
    <location>
        <begin position="616"/>
        <end position="642"/>
    </location>
</feature>
<keyword evidence="6 8" id="KW-0030">Aminoacyl-tRNA synthetase</keyword>
<evidence type="ECO:0000313" key="11">
    <source>
        <dbReference type="EMBL" id="WDA59675.1"/>
    </source>
</evidence>
<dbReference type="InterPro" id="IPR049437">
    <property type="entry name" value="tRNA-synt_1c_C2"/>
</dbReference>
<evidence type="ECO:0000256" key="3">
    <source>
        <dbReference type="ARBA" id="ARBA00022741"/>
    </source>
</evidence>
<dbReference type="EMBL" id="CP115165">
    <property type="protein sequence ID" value="WDA59675.1"/>
    <property type="molecule type" value="Genomic_DNA"/>
</dbReference>
<evidence type="ECO:0000256" key="2">
    <source>
        <dbReference type="ARBA" id="ARBA00022598"/>
    </source>
</evidence>
<dbReference type="EC" id="6.1.1.18" evidence="7"/>
<dbReference type="InterPro" id="IPR004514">
    <property type="entry name" value="Gln-tRNA-synth"/>
</dbReference>
<sequence length="832" mass="91199">MTAPDSSPAAGDAAPRVAPNFITEIIERDLSAGKYPQVVTRFPPEPNGYAHLGHTFASFLDFQTAAQLGGRYHLRLDDTNPLGESQEFADAIIDDLRWLGWDWGEHLYYASDNFGRYYEYAEQLIRQGDAYVDSVSGDEMARLRGAANEVGTPSPYRDRTPDENLDLFRRMRAGEFPDGAHVLRAKIDLASTNMKLRDPVLYRILRAHHYRAGDAWCIYPMYDFQHPIQDALEGVTHSMCSLEFVDNRAIYDWLMERLGFEPRPHQYEFGRRSLEYTVVSKRKLRQLVQEGHVSGWDDPRMPTLRAQRRLGVTPQAVRAFASQIGVSRTNRTVDLAVYENAVRDDLNHHAPRVMAVTDPLRVILNGADGQPVPARTLDLPYWPHDVIRDSPDGLVGLPGGQRVPPEQATRPVTLSGDLFIEREDFNPQPPKGFKRLTPGGTVRLRGAGIIRADRFETDGSGQVTAVHATLLGEDARAGGVIHWVDAATAVPAEFRLYDRLFRVPNPEGANENDLAADLATELEPDFDPEQPGHEDAHHGNAATQEGRPAETGFLRFLNPDSLRVTRGFVEASVTGDPADTRYQFERQGYFWRDPVDSREGALVFGRIITLKDTWSREAPRETKAVPRQEGKQAGKQKPDAKLDAANATAPSPAPASLSPEQEAEATRLSARGVSDAEARTLARDPALLAFLAGATPDDTFAQVASWTANDLAPGLRAGEVRVQAADLAPLAAMLGARQVTTRVAREVLARAAQTGEAPAAIIERENLAGGLNPDELAAAIAQVMTANPDKVDAYRGGRTALLGFFTGQIMRATGGKADPATLNAALTAALKG</sequence>
<dbReference type="SUPFAM" id="SSF50715">
    <property type="entry name" value="Ribosomal protein L25-like"/>
    <property type="match status" value="1"/>
</dbReference>
<dbReference type="SMART" id="SM00845">
    <property type="entry name" value="GatB_Yqey"/>
    <property type="match status" value="1"/>
</dbReference>
<dbReference type="NCBIfam" id="TIGR00440">
    <property type="entry name" value="glnS"/>
    <property type="match status" value="1"/>
</dbReference>
<dbReference type="Pfam" id="PF20974">
    <property type="entry name" value="tRNA-synt_1c_C2"/>
    <property type="match status" value="2"/>
</dbReference>
<dbReference type="PANTHER" id="PTHR43097">
    <property type="entry name" value="GLUTAMINE-TRNA LIGASE"/>
    <property type="match status" value="1"/>
</dbReference>
<proteinExistence type="inferred from homology"/>
<reference evidence="11 12" key="1">
    <citation type="submission" date="2022-12" db="EMBL/GenBank/DDBJ databases">
        <title>Genome Sequence of Deinococcus aquaticus Type Strain PB314.</title>
        <authorList>
            <person name="Albert C."/>
            <person name="Hill J."/>
            <person name="Boren L."/>
            <person name="Scholz-Ng S."/>
            <person name="Fatema N."/>
            <person name="Grosso R."/>
            <person name="Soboslay E."/>
            <person name="Tuohy J."/>
        </authorList>
    </citation>
    <scope>NUCLEOTIDE SEQUENCE [LARGE SCALE GENOMIC DNA]</scope>
    <source>
        <strain evidence="11 12">PB-314</strain>
    </source>
</reference>